<evidence type="ECO:0000313" key="11">
    <source>
        <dbReference type="EMBL" id="RQG96431.1"/>
    </source>
</evidence>
<dbReference type="RefSeq" id="WP_124194499.1">
    <property type="nucleotide sequence ID" value="NZ_REGA01000003.1"/>
</dbReference>
<dbReference type="InterPro" id="IPR031623">
    <property type="entry name" value="HisKA_4TM"/>
</dbReference>
<evidence type="ECO:0000256" key="2">
    <source>
        <dbReference type="ARBA" id="ARBA00012438"/>
    </source>
</evidence>
<gene>
    <name evidence="11" type="ORF">EA473_04730</name>
</gene>
<protein>
    <recommendedName>
        <fullName evidence="2">histidine kinase</fullName>
        <ecNumber evidence="2">2.7.13.3</ecNumber>
    </recommendedName>
</protein>
<keyword evidence="12" id="KW-1185">Reference proteome</keyword>
<reference evidence="11 12" key="1">
    <citation type="submission" date="2018-10" db="EMBL/GenBank/DDBJ databases">
        <title>Natrarchaeobius chitinivorans gen. nov., sp. nov., and Natrarchaeobius haloalkaliphilus sp. nov., alkaliphilic, chitin-utilizing haloarchaea from hypersaline alkaline lakes.</title>
        <authorList>
            <person name="Sorokin D.Y."/>
            <person name="Elcheninov A.G."/>
            <person name="Kostrikina N.A."/>
            <person name="Bale N.J."/>
            <person name="Sinninghe Damste J.S."/>
            <person name="Khijniak T.V."/>
            <person name="Kublanov I.V."/>
            <person name="Toshchakov S.V."/>
        </authorList>
    </citation>
    <scope>NUCLEOTIDE SEQUENCE [LARGE SCALE GENOMIC DNA]</scope>
    <source>
        <strain evidence="11 12">AArcht4T</strain>
    </source>
</reference>
<evidence type="ECO:0000256" key="4">
    <source>
        <dbReference type="ARBA" id="ARBA00022741"/>
    </source>
</evidence>
<dbReference type="CDD" id="cd00075">
    <property type="entry name" value="HATPase"/>
    <property type="match status" value="1"/>
</dbReference>
<comment type="catalytic activity">
    <reaction evidence="1">
        <text>ATP + protein L-histidine = ADP + protein N-phospho-L-histidine.</text>
        <dbReference type="EC" id="2.7.13.3"/>
    </reaction>
</comment>
<dbReference type="GO" id="GO:0005524">
    <property type="term" value="F:ATP binding"/>
    <property type="evidence" value="ECO:0007669"/>
    <property type="project" value="UniProtKB-KW"/>
</dbReference>
<dbReference type="Proteomes" id="UP000282323">
    <property type="component" value="Unassembled WGS sequence"/>
</dbReference>
<evidence type="ECO:0000256" key="3">
    <source>
        <dbReference type="ARBA" id="ARBA00022679"/>
    </source>
</evidence>
<dbReference type="EMBL" id="REGA01000003">
    <property type="protein sequence ID" value="RQG96431.1"/>
    <property type="molecule type" value="Genomic_DNA"/>
</dbReference>
<keyword evidence="4" id="KW-0547">Nucleotide-binding</keyword>
<dbReference type="GO" id="GO:0030295">
    <property type="term" value="F:protein kinase activator activity"/>
    <property type="evidence" value="ECO:0007669"/>
    <property type="project" value="TreeGrafter"/>
</dbReference>
<dbReference type="EC" id="2.7.13.3" evidence="2"/>
<accession>A0A3N6MKH1</accession>
<dbReference type="InterPro" id="IPR036890">
    <property type="entry name" value="HATPase_C_sf"/>
</dbReference>
<feature type="transmembrane region" description="Helical" evidence="9">
    <location>
        <begin position="43"/>
        <end position="62"/>
    </location>
</feature>
<keyword evidence="5 11" id="KW-0418">Kinase</keyword>
<evidence type="ECO:0000256" key="6">
    <source>
        <dbReference type="ARBA" id="ARBA00022840"/>
    </source>
</evidence>
<dbReference type="InterPro" id="IPR003594">
    <property type="entry name" value="HATPase_dom"/>
</dbReference>
<dbReference type="InterPro" id="IPR050351">
    <property type="entry name" value="BphY/WalK/GraS-like"/>
</dbReference>
<evidence type="ECO:0000256" key="8">
    <source>
        <dbReference type="SAM" id="MobiDB-lite"/>
    </source>
</evidence>
<dbReference type="PANTHER" id="PTHR42878:SF7">
    <property type="entry name" value="SENSOR HISTIDINE KINASE GLRK"/>
    <property type="match status" value="1"/>
</dbReference>
<evidence type="ECO:0000256" key="5">
    <source>
        <dbReference type="ARBA" id="ARBA00022777"/>
    </source>
</evidence>
<evidence type="ECO:0000256" key="7">
    <source>
        <dbReference type="ARBA" id="ARBA00023012"/>
    </source>
</evidence>
<feature type="transmembrane region" description="Helical" evidence="9">
    <location>
        <begin position="83"/>
        <end position="105"/>
    </location>
</feature>
<dbReference type="AlphaFoldDB" id="A0A3N6MKH1"/>
<dbReference type="GO" id="GO:0007234">
    <property type="term" value="P:osmosensory signaling via phosphorelay pathway"/>
    <property type="evidence" value="ECO:0007669"/>
    <property type="project" value="TreeGrafter"/>
</dbReference>
<evidence type="ECO:0000256" key="1">
    <source>
        <dbReference type="ARBA" id="ARBA00000085"/>
    </source>
</evidence>
<name>A0A3N6MKH1_NATCH</name>
<dbReference type="Gene3D" id="3.30.565.10">
    <property type="entry name" value="Histidine kinase-like ATPase, C-terminal domain"/>
    <property type="match status" value="1"/>
</dbReference>
<dbReference type="PRINTS" id="PR00344">
    <property type="entry name" value="BCTRLSENSOR"/>
</dbReference>
<keyword evidence="6" id="KW-0067">ATP-binding</keyword>
<feature type="transmembrane region" description="Helical" evidence="9">
    <location>
        <begin position="15"/>
        <end position="37"/>
    </location>
</feature>
<dbReference type="PANTHER" id="PTHR42878">
    <property type="entry name" value="TWO-COMPONENT HISTIDINE KINASE"/>
    <property type="match status" value="1"/>
</dbReference>
<feature type="transmembrane region" description="Helical" evidence="9">
    <location>
        <begin position="111"/>
        <end position="131"/>
    </location>
</feature>
<dbReference type="GO" id="GO:0000156">
    <property type="term" value="F:phosphorelay response regulator activity"/>
    <property type="evidence" value="ECO:0007669"/>
    <property type="project" value="TreeGrafter"/>
</dbReference>
<dbReference type="PROSITE" id="PS50109">
    <property type="entry name" value="HIS_KIN"/>
    <property type="match status" value="1"/>
</dbReference>
<dbReference type="InterPro" id="IPR004358">
    <property type="entry name" value="Sig_transdc_His_kin-like_C"/>
</dbReference>
<feature type="domain" description="Histidine kinase" evidence="10">
    <location>
        <begin position="165"/>
        <end position="365"/>
    </location>
</feature>
<sequence length="396" mass="43477">MTRVPSISRSGRDRLPYLVSAFGGVSFLFLFCWWIVFWDALDAIGAVLSVGTIGLPALWLVWGGHRLARNDTEPERYERILRWCFGGALGFLAVNLLVVLFFPWSDAVWNVVWSHFAVTTGAVGGFAVGIVEAKAIQREAEATAAAVRSDQLEHERALLLYLNDLLRHEVLNSAQIVGGHASLLLNGDRDEQTRRRLETIERESDALTSVIEDVRLMLEANERPDRMATIDLSELLRTEVTAARDTHDDAEIDATVPDGITVRGNAGIKRIFSNLLENAIVHNDGTVRVELTAETASDTVVVTVTDDGSGIPTEWQETLFQRKSRHHGLGLYLVRVLTERYGGTVELTDTGPQGTIVTVTLPLASDRSADRNADTSTDVGSETDDASNPLESQSVT</sequence>
<evidence type="ECO:0000313" key="12">
    <source>
        <dbReference type="Proteomes" id="UP000282323"/>
    </source>
</evidence>
<dbReference type="SMART" id="SM00387">
    <property type="entry name" value="HATPase_c"/>
    <property type="match status" value="1"/>
</dbReference>
<dbReference type="InterPro" id="IPR005467">
    <property type="entry name" value="His_kinase_dom"/>
</dbReference>
<feature type="region of interest" description="Disordered" evidence="8">
    <location>
        <begin position="367"/>
        <end position="396"/>
    </location>
</feature>
<dbReference type="OrthoDB" id="3369at2157"/>
<evidence type="ECO:0000259" key="10">
    <source>
        <dbReference type="PROSITE" id="PS50109"/>
    </source>
</evidence>
<evidence type="ECO:0000256" key="9">
    <source>
        <dbReference type="SAM" id="Phobius"/>
    </source>
</evidence>
<dbReference type="Pfam" id="PF16926">
    <property type="entry name" value="HisKA_4TM"/>
    <property type="match status" value="1"/>
</dbReference>
<keyword evidence="7" id="KW-0902">Two-component regulatory system</keyword>
<comment type="caution">
    <text evidence="11">The sequence shown here is derived from an EMBL/GenBank/DDBJ whole genome shotgun (WGS) entry which is preliminary data.</text>
</comment>
<keyword evidence="3" id="KW-0808">Transferase</keyword>
<organism evidence="11 12">
    <name type="scientific">Natrarchaeobius chitinivorans</name>
    <dbReference type="NCBI Taxonomy" id="1679083"/>
    <lineage>
        <taxon>Archaea</taxon>
        <taxon>Methanobacteriati</taxon>
        <taxon>Methanobacteriota</taxon>
        <taxon>Stenosarchaea group</taxon>
        <taxon>Halobacteria</taxon>
        <taxon>Halobacteriales</taxon>
        <taxon>Natrialbaceae</taxon>
        <taxon>Natrarchaeobius</taxon>
    </lineage>
</organism>
<dbReference type="SUPFAM" id="SSF55874">
    <property type="entry name" value="ATPase domain of HSP90 chaperone/DNA topoisomerase II/histidine kinase"/>
    <property type="match status" value="1"/>
</dbReference>
<keyword evidence="9" id="KW-1133">Transmembrane helix</keyword>
<dbReference type="Pfam" id="PF02518">
    <property type="entry name" value="HATPase_c"/>
    <property type="match status" value="1"/>
</dbReference>
<proteinExistence type="predicted"/>
<keyword evidence="9" id="KW-0812">Transmembrane</keyword>
<keyword evidence="9" id="KW-0472">Membrane</keyword>
<dbReference type="GO" id="GO:0004673">
    <property type="term" value="F:protein histidine kinase activity"/>
    <property type="evidence" value="ECO:0007669"/>
    <property type="project" value="UniProtKB-EC"/>
</dbReference>